<evidence type="ECO:0000256" key="1">
    <source>
        <dbReference type="ARBA" id="ARBA00004141"/>
    </source>
</evidence>
<dbReference type="EMBL" id="JAIWYP010000001">
    <property type="protein sequence ID" value="KAH3877616.1"/>
    <property type="molecule type" value="Genomic_DNA"/>
</dbReference>
<accession>A0A9D4MLG9</accession>
<evidence type="ECO:0000256" key="3">
    <source>
        <dbReference type="ARBA" id="ARBA00022989"/>
    </source>
</evidence>
<gene>
    <name evidence="6" type="ORF">DPMN_001491</name>
</gene>
<reference evidence="6" key="1">
    <citation type="journal article" date="2019" name="bioRxiv">
        <title>The Genome of the Zebra Mussel, Dreissena polymorpha: A Resource for Invasive Species Research.</title>
        <authorList>
            <person name="McCartney M.A."/>
            <person name="Auch B."/>
            <person name="Kono T."/>
            <person name="Mallez S."/>
            <person name="Zhang Y."/>
            <person name="Obille A."/>
            <person name="Becker A."/>
            <person name="Abrahante J.E."/>
            <person name="Garbe J."/>
            <person name="Badalamenti J.P."/>
            <person name="Herman A."/>
            <person name="Mangelson H."/>
            <person name="Liachko I."/>
            <person name="Sullivan S."/>
            <person name="Sone E.D."/>
            <person name="Koren S."/>
            <person name="Silverstein K.A.T."/>
            <person name="Beckman K.B."/>
            <person name="Gohl D.M."/>
        </authorList>
    </citation>
    <scope>NUCLEOTIDE SEQUENCE</scope>
    <source>
        <strain evidence="6">Duluth1</strain>
        <tissue evidence="6">Whole animal</tissue>
    </source>
</reference>
<evidence type="ECO:0000313" key="6">
    <source>
        <dbReference type="EMBL" id="KAH3877616.1"/>
    </source>
</evidence>
<comment type="caution">
    <text evidence="6">The sequence shown here is derived from an EMBL/GenBank/DDBJ whole genome shotgun (WGS) entry which is preliminary data.</text>
</comment>
<keyword evidence="2" id="KW-0812">Transmembrane</keyword>
<protein>
    <submittedName>
        <fullName evidence="6">Uncharacterized protein</fullName>
    </submittedName>
</protein>
<evidence type="ECO:0000256" key="2">
    <source>
        <dbReference type="ARBA" id="ARBA00022692"/>
    </source>
</evidence>
<dbReference type="Proteomes" id="UP000828390">
    <property type="component" value="Unassembled WGS sequence"/>
</dbReference>
<dbReference type="AlphaFoldDB" id="A0A9D4MLG9"/>
<name>A0A9D4MLG9_DREPO</name>
<reference evidence="6" key="2">
    <citation type="submission" date="2020-11" db="EMBL/GenBank/DDBJ databases">
        <authorList>
            <person name="McCartney M.A."/>
            <person name="Auch B."/>
            <person name="Kono T."/>
            <person name="Mallez S."/>
            <person name="Becker A."/>
            <person name="Gohl D.M."/>
            <person name="Silverstein K.A.T."/>
            <person name="Koren S."/>
            <person name="Bechman K.B."/>
            <person name="Herman A."/>
            <person name="Abrahante J.E."/>
            <person name="Garbe J."/>
        </authorList>
    </citation>
    <scope>NUCLEOTIDE SEQUENCE</scope>
    <source>
        <strain evidence="6">Duluth1</strain>
        <tissue evidence="6">Whole animal</tissue>
    </source>
</reference>
<organism evidence="6 7">
    <name type="scientific">Dreissena polymorpha</name>
    <name type="common">Zebra mussel</name>
    <name type="synonym">Mytilus polymorpha</name>
    <dbReference type="NCBI Taxonomy" id="45954"/>
    <lineage>
        <taxon>Eukaryota</taxon>
        <taxon>Metazoa</taxon>
        <taxon>Spiralia</taxon>
        <taxon>Lophotrochozoa</taxon>
        <taxon>Mollusca</taxon>
        <taxon>Bivalvia</taxon>
        <taxon>Autobranchia</taxon>
        <taxon>Heteroconchia</taxon>
        <taxon>Euheterodonta</taxon>
        <taxon>Imparidentia</taxon>
        <taxon>Neoheterodontei</taxon>
        <taxon>Myida</taxon>
        <taxon>Dreissenoidea</taxon>
        <taxon>Dreissenidae</taxon>
        <taxon>Dreissena</taxon>
    </lineage>
</organism>
<evidence type="ECO:0000313" key="7">
    <source>
        <dbReference type="Proteomes" id="UP000828390"/>
    </source>
</evidence>
<feature type="region of interest" description="Disordered" evidence="5">
    <location>
        <begin position="1"/>
        <end position="50"/>
    </location>
</feature>
<keyword evidence="4" id="KW-0472">Membrane</keyword>
<keyword evidence="7" id="KW-1185">Reference proteome</keyword>
<feature type="compositionally biased region" description="Polar residues" evidence="5">
    <location>
        <begin position="10"/>
        <end position="19"/>
    </location>
</feature>
<dbReference type="Gene3D" id="1.20.120.350">
    <property type="entry name" value="Voltage-gated potassium channels. Chain C"/>
    <property type="match status" value="1"/>
</dbReference>
<evidence type="ECO:0000256" key="4">
    <source>
        <dbReference type="ARBA" id="ARBA00023136"/>
    </source>
</evidence>
<comment type="subcellular location">
    <subcellularLocation>
        <location evidence="1">Membrane</location>
        <topology evidence="1">Multi-pass membrane protein</topology>
    </subcellularLocation>
</comment>
<sequence length="190" mass="22117">MEAAMGNGGLNSNYIPLNQRSHRSNIPHSRSFPKITEDDHIHPNDGMGQQTGDYEACERVVINTQLKTLNQEIDIMIRFATTAIEKYREDEGFIKEEEKPLPQNEFQRRVWLLFEYPESSTAAPSHFKSIPDAFWWADMGHFVPLLKWGKETFSTQINKLKKEKRGFLPTMDSLRQQVTLHRLWRVSGAR</sequence>
<keyword evidence="3" id="KW-1133">Transmembrane helix</keyword>
<evidence type="ECO:0000256" key="5">
    <source>
        <dbReference type="SAM" id="MobiDB-lite"/>
    </source>
</evidence>
<proteinExistence type="predicted"/>
<dbReference type="GO" id="GO:0016020">
    <property type="term" value="C:membrane"/>
    <property type="evidence" value="ECO:0007669"/>
    <property type="project" value="UniProtKB-SubCell"/>
</dbReference>
<dbReference type="InterPro" id="IPR027359">
    <property type="entry name" value="Volt_channel_dom_sf"/>
</dbReference>